<keyword evidence="5 6" id="KW-0472">Membrane</keyword>
<keyword evidence="6" id="KW-0812">Transmembrane</keyword>
<evidence type="ECO:0000256" key="2">
    <source>
        <dbReference type="ARBA" id="ARBA00022723"/>
    </source>
</evidence>
<evidence type="ECO:0000256" key="6">
    <source>
        <dbReference type="SAM" id="Phobius"/>
    </source>
</evidence>
<comment type="subcellular location">
    <subcellularLocation>
        <location evidence="1">Membrane</location>
    </subcellularLocation>
</comment>
<organism evidence="7 8">
    <name type="scientific">Rhododendron simsii</name>
    <name type="common">Sims's rhododendron</name>
    <dbReference type="NCBI Taxonomy" id="118357"/>
    <lineage>
        <taxon>Eukaryota</taxon>
        <taxon>Viridiplantae</taxon>
        <taxon>Streptophyta</taxon>
        <taxon>Embryophyta</taxon>
        <taxon>Tracheophyta</taxon>
        <taxon>Spermatophyta</taxon>
        <taxon>Magnoliopsida</taxon>
        <taxon>eudicotyledons</taxon>
        <taxon>Gunneridae</taxon>
        <taxon>Pentapetalae</taxon>
        <taxon>asterids</taxon>
        <taxon>Ericales</taxon>
        <taxon>Ericaceae</taxon>
        <taxon>Ericoideae</taxon>
        <taxon>Rhodoreae</taxon>
        <taxon>Rhododendron</taxon>
    </lineage>
</organism>
<dbReference type="PANTHER" id="PTHR46151">
    <property type="entry name" value="NEP1-INTERACTING PROTEIN-LIKE 2"/>
    <property type="match status" value="1"/>
</dbReference>
<comment type="caution">
    <text evidence="7">The sequence shown here is derived from an EMBL/GenBank/DDBJ whole genome shotgun (WGS) entry which is preliminary data.</text>
</comment>
<dbReference type="AlphaFoldDB" id="A0A834GU89"/>
<reference evidence="7" key="1">
    <citation type="submission" date="2019-11" db="EMBL/GenBank/DDBJ databases">
        <authorList>
            <person name="Liu Y."/>
            <person name="Hou J."/>
            <person name="Li T.-Q."/>
            <person name="Guan C.-H."/>
            <person name="Wu X."/>
            <person name="Wu H.-Z."/>
            <person name="Ling F."/>
            <person name="Zhang R."/>
            <person name="Shi X.-G."/>
            <person name="Ren J.-P."/>
            <person name="Chen E.-F."/>
            <person name="Sun J.-M."/>
        </authorList>
    </citation>
    <scope>NUCLEOTIDE SEQUENCE</scope>
    <source>
        <strain evidence="7">Adult_tree_wgs_1</strain>
        <tissue evidence="7">Leaves</tissue>
    </source>
</reference>
<gene>
    <name evidence="7" type="ORF">RHSIM_Rhsim07G0248800</name>
</gene>
<feature type="transmembrane region" description="Helical" evidence="6">
    <location>
        <begin position="95"/>
        <end position="112"/>
    </location>
</feature>
<feature type="transmembrane region" description="Helical" evidence="6">
    <location>
        <begin position="61"/>
        <end position="88"/>
    </location>
</feature>
<dbReference type="PANTHER" id="PTHR46151:SF19">
    <property type="entry name" value="NEP1-INTERACTING PROTEIN 1-LIKE ISOFORM X1"/>
    <property type="match status" value="1"/>
</dbReference>
<keyword evidence="8" id="KW-1185">Reference proteome</keyword>
<keyword evidence="6" id="KW-1133">Transmembrane helix</keyword>
<evidence type="ECO:0000313" key="7">
    <source>
        <dbReference type="EMBL" id="KAF7137252.1"/>
    </source>
</evidence>
<dbReference type="GO" id="GO:0016020">
    <property type="term" value="C:membrane"/>
    <property type="evidence" value="ECO:0007669"/>
    <property type="project" value="UniProtKB-SubCell"/>
</dbReference>
<keyword evidence="4" id="KW-0862">Zinc</keyword>
<proteinExistence type="predicted"/>
<dbReference type="EMBL" id="WJXA01000007">
    <property type="protein sequence ID" value="KAF7137252.1"/>
    <property type="molecule type" value="Genomic_DNA"/>
</dbReference>
<keyword evidence="3" id="KW-0863">Zinc-finger</keyword>
<dbReference type="OrthoDB" id="1626794at2759"/>
<evidence type="ECO:0000256" key="3">
    <source>
        <dbReference type="ARBA" id="ARBA00022771"/>
    </source>
</evidence>
<accession>A0A834GU89</accession>
<dbReference type="GO" id="GO:0008270">
    <property type="term" value="F:zinc ion binding"/>
    <property type="evidence" value="ECO:0007669"/>
    <property type="project" value="UniProtKB-KW"/>
</dbReference>
<evidence type="ECO:0000256" key="4">
    <source>
        <dbReference type="ARBA" id="ARBA00022833"/>
    </source>
</evidence>
<evidence type="ECO:0000256" key="1">
    <source>
        <dbReference type="ARBA" id="ARBA00004370"/>
    </source>
</evidence>
<evidence type="ECO:0000313" key="8">
    <source>
        <dbReference type="Proteomes" id="UP000626092"/>
    </source>
</evidence>
<protein>
    <submittedName>
        <fullName evidence="7">Uncharacterized protein</fullName>
    </submittedName>
</protein>
<keyword evidence="2" id="KW-0479">Metal-binding</keyword>
<sequence>MYYLHITRLILVAAEKMEVCACPNIRLRAWSSSDFRCVVSADHQRRIEYISSVVSAVLSNLFYAILTFLFGVAGATLGAITALMGALFGLKSNRGLLHGAAAGAIAGAYFYLEFFKASVGLWNSFANGPVSLLHLIVVISTLLNPTMLYVGELFGPVGNQDVEDHMDTVRTINEVQRLIDARGANVSSGSSVDLLPKTRMTHKNIYDNSGSRISCPICLECYPFIHVSPMTERPPFYGIFNLGKWLESCHCVTTCFINLASQSGVLGTVLARYAEGTNNPSDVAHSREAQLSRTVPLQNIRSIC</sequence>
<dbReference type="Proteomes" id="UP000626092">
    <property type="component" value="Unassembled WGS sequence"/>
</dbReference>
<evidence type="ECO:0000256" key="5">
    <source>
        <dbReference type="ARBA" id="ARBA00023136"/>
    </source>
</evidence>
<name>A0A834GU89_RHOSS</name>